<dbReference type="EMBL" id="RJJG01000006">
    <property type="protein sequence ID" value="RNI07944.1"/>
    <property type="molecule type" value="Genomic_DNA"/>
</dbReference>
<dbReference type="KEGG" id="mhaz:BHR79_04115"/>
<organism evidence="3 6">
    <name type="scientific">Methanohalophilus halophilus</name>
    <dbReference type="NCBI Taxonomy" id="2177"/>
    <lineage>
        <taxon>Archaea</taxon>
        <taxon>Methanobacteriati</taxon>
        <taxon>Methanobacteriota</taxon>
        <taxon>Stenosarchaea group</taxon>
        <taxon>Methanomicrobia</taxon>
        <taxon>Methanosarcinales</taxon>
        <taxon>Methanosarcinaceae</taxon>
        <taxon>Methanohalophilus</taxon>
    </lineage>
</organism>
<dbReference type="Proteomes" id="UP000267921">
    <property type="component" value="Unassembled WGS sequence"/>
</dbReference>
<evidence type="ECO:0000313" key="8">
    <source>
        <dbReference type="Proteomes" id="UP000267921"/>
    </source>
</evidence>
<keyword evidence="2" id="KW-0812">Transmembrane</keyword>
<gene>
    <name evidence="3" type="ORF">BHR79_04115</name>
    <name evidence="4" type="ORF">EFE40_08290</name>
    <name evidence="5" type="ORF">SAMN04515625_1551</name>
</gene>
<dbReference type="Proteomes" id="UP000186879">
    <property type="component" value="Chromosome"/>
</dbReference>
<keyword evidence="2" id="KW-1133">Transmembrane helix</keyword>
<dbReference type="STRING" id="2177.BHR79_04115"/>
<dbReference type="Proteomes" id="UP000198669">
    <property type="component" value="Unassembled WGS sequence"/>
</dbReference>
<name>A0A1L3Q1M0_9EURY</name>
<evidence type="ECO:0000313" key="3">
    <source>
        <dbReference type="EMBL" id="APH38750.1"/>
    </source>
</evidence>
<feature type="region of interest" description="Disordered" evidence="1">
    <location>
        <begin position="1"/>
        <end position="24"/>
    </location>
</feature>
<feature type="transmembrane region" description="Helical" evidence="2">
    <location>
        <begin position="45"/>
        <end position="66"/>
    </location>
</feature>
<dbReference type="RefSeq" id="WP_072561200.1">
    <property type="nucleotide sequence ID" value="NZ_CP017921.1"/>
</dbReference>
<evidence type="ECO:0000313" key="7">
    <source>
        <dbReference type="Proteomes" id="UP000198669"/>
    </source>
</evidence>
<keyword evidence="2" id="KW-0472">Membrane</keyword>
<dbReference type="EMBL" id="CP017921">
    <property type="protein sequence ID" value="APH38750.1"/>
    <property type="molecule type" value="Genomic_DNA"/>
</dbReference>
<dbReference type="InterPro" id="IPR043941">
    <property type="entry name" value="EMC6-arch"/>
</dbReference>
<evidence type="ECO:0000256" key="2">
    <source>
        <dbReference type="SAM" id="Phobius"/>
    </source>
</evidence>
<feature type="transmembrane region" description="Helical" evidence="2">
    <location>
        <begin position="72"/>
        <end position="88"/>
    </location>
</feature>
<sequence>MKNKANKSKKENKPAEGEKASAAEVAKATKVMTPEEKRAAHVEGIVKTAVAAFIGIFAGIIAFNVLGIGAESKWYAILVIVAILAYYAQRLIFPKINIDTKEFGMKDWFYVEFIVVDFCLVTWTLLLN</sequence>
<protein>
    <submittedName>
        <fullName evidence="3">Uncharacterized protein</fullName>
    </submittedName>
</protein>
<dbReference type="Pfam" id="PF19094">
    <property type="entry name" value="EMC6_arch"/>
    <property type="match status" value="1"/>
</dbReference>
<feature type="compositionally biased region" description="Basic and acidic residues" evidence="1">
    <location>
        <begin position="8"/>
        <end position="21"/>
    </location>
</feature>
<reference evidence="3 6" key="1">
    <citation type="submission" date="2016-10" db="EMBL/GenBank/DDBJ databases">
        <title>Methanohalophilus halophilus.</title>
        <authorList>
            <person name="L'haridon S."/>
        </authorList>
    </citation>
    <scope>NUCLEOTIDE SEQUENCE [LARGE SCALE GENOMIC DNA]</scope>
    <source>
        <strain evidence="3 6">Z-7982</strain>
    </source>
</reference>
<evidence type="ECO:0000256" key="1">
    <source>
        <dbReference type="SAM" id="MobiDB-lite"/>
    </source>
</evidence>
<proteinExistence type="predicted"/>
<dbReference type="AlphaFoldDB" id="A0A1L3Q1M0"/>
<evidence type="ECO:0000313" key="5">
    <source>
        <dbReference type="EMBL" id="SDW74312.1"/>
    </source>
</evidence>
<evidence type="ECO:0000313" key="4">
    <source>
        <dbReference type="EMBL" id="RNI07944.1"/>
    </source>
</evidence>
<dbReference type="GeneID" id="30582921"/>
<reference evidence="4 8" key="3">
    <citation type="submission" date="2018-10" db="EMBL/GenBank/DDBJ databases">
        <title>Cultivation of a novel Methanohalophilus strain from Kebrit Deep of the Red Sea and a genomic comparison of members of the genus Methanohalophilus.</title>
        <authorList>
            <person name="Guan Y."/>
            <person name="Ngugi D.K."/>
            <person name="Stingl U."/>
        </authorList>
    </citation>
    <scope>NUCLEOTIDE SEQUENCE [LARGE SCALE GENOMIC DNA]</scope>
    <source>
        <strain evidence="4 8">DSM 3094</strain>
    </source>
</reference>
<feature type="transmembrane region" description="Helical" evidence="2">
    <location>
        <begin position="108"/>
        <end position="126"/>
    </location>
</feature>
<accession>A0A1L3Q1M0</accession>
<keyword evidence="6" id="KW-1185">Reference proteome</keyword>
<dbReference type="EMBL" id="FNMU01000004">
    <property type="protein sequence ID" value="SDW74312.1"/>
    <property type="molecule type" value="Genomic_DNA"/>
</dbReference>
<evidence type="ECO:0000313" key="6">
    <source>
        <dbReference type="Proteomes" id="UP000186879"/>
    </source>
</evidence>
<reference evidence="5 7" key="2">
    <citation type="submission" date="2016-10" db="EMBL/GenBank/DDBJ databases">
        <authorList>
            <person name="de Groot N.N."/>
        </authorList>
    </citation>
    <scope>NUCLEOTIDE SEQUENCE [LARGE SCALE GENOMIC DNA]</scope>
    <source>
        <strain evidence="5 7">Z-7982</strain>
    </source>
</reference>
<dbReference type="OrthoDB" id="50040at2157"/>